<evidence type="ECO:0000313" key="2">
    <source>
        <dbReference type="EMBL" id="KAK8762502.1"/>
    </source>
</evidence>
<keyword evidence="3" id="KW-1185">Reference proteome</keyword>
<proteinExistence type="predicted"/>
<comment type="caution">
    <text evidence="2">The sequence shown here is derived from an EMBL/GenBank/DDBJ whole genome shotgun (WGS) entry which is preliminary data.</text>
</comment>
<feature type="region of interest" description="Disordered" evidence="1">
    <location>
        <begin position="95"/>
        <end position="126"/>
    </location>
</feature>
<dbReference type="EMBL" id="JARKHS020030039">
    <property type="protein sequence ID" value="KAK8762502.1"/>
    <property type="molecule type" value="Genomic_DNA"/>
</dbReference>
<gene>
    <name evidence="2" type="ORF">V5799_026233</name>
</gene>
<protein>
    <submittedName>
        <fullName evidence="2">Uncharacterized protein</fullName>
    </submittedName>
</protein>
<evidence type="ECO:0000256" key="1">
    <source>
        <dbReference type="SAM" id="MobiDB-lite"/>
    </source>
</evidence>
<reference evidence="2 3" key="1">
    <citation type="journal article" date="2023" name="Arcadia Sci">
        <title>De novo assembly of a long-read Amblyomma americanum tick genome.</title>
        <authorList>
            <person name="Chou S."/>
            <person name="Poskanzer K.E."/>
            <person name="Rollins M."/>
            <person name="Thuy-Boun P.S."/>
        </authorList>
    </citation>
    <scope>NUCLEOTIDE SEQUENCE [LARGE SCALE GENOMIC DNA]</scope>
    <source>
        <strain evidence="2">F_SG_1</strain>
        <tissue evidence="2">Salivary glands</tissue>
    </source>
</reference>
<accession>A0AAQ4DJ62</accession>
<dbReference type="Proteomes" id="UP001321473">
    <property type="component" value="Unassembled WGS sequence"/>
</dbReference>
<organism evidence="2 3">
    <name type="scientific">Amblyomma americanum</name>
    <name type="common">Lone star tick</name>
    <dbReference type="NCBI Taxonomy" id="6943"/>
    <lineage>
        <taxon>Eukaryota</taxon>
        <taxon>Metazoa</taxon>
        <taxon>Ecdysozoa</taxon>
        <taxon>Arthropoda</taxon>
        <taxon>Chelicerata</taxon>
        <taxon>Arachnida</taxon>
        <taxon>Acari</taxon>
        <taxon>Parasitiformes</taxon>
        <taxon>Ixodida</taxon>
        <taxon>Ixodoidea</taxon>
        <taxon>Ixodidae</taxon>
        <taxon>Amblyomminae</taxon>
        <taxon>Amblyomma</taxon>
    </lineage>
</organism>
<name>A0AAQ4DJ62_AMBAM</name>
<dbReference type="AlphaFoldDB" id="A0AAQ4DJ62"/>
<sequence>MERRWSLLDISPQDLYWDPRYKRYFFAGTLPPLPGDAQTSDASDASIESTVQLAPTNRSRKPSILVTDDRLPAVRDKRRRLWRLPRHISWRPFARDGGRGVAQGRPFSQEEAVSQRRLSKGEGASEDRDLFEQPACIRRGTVCILVSPRPARDDVALRRLREQASSKARGPDNGRCRGQALRIHAIFGEPLEREHATDAARFVGGRGRLVDGEHDCTLGRLELEHHVHGHQC</sequence>
<evidence type="ECO:0000313" key="3">
    <source>
        <dbReference type="Proteomes" id="UP001321473"/>
    </source>
</evidence>